<name>A0A167DDD4_9GAMM</name>
<proteinExistence type="predicted"/>
<evidence type="ECO:0000313" key="2">
    <source>
        <dbReference type="Proteomes" id="UP000076503"/>
    </source>
</evidence>
<accession>A0A167DDD4</accession>
<sequence length="50" mass="5961">MKLFKVNPLLLLMNIPCLYEGQQAINLHQYSNKKHDFAYKISNRKLNKKI</sequence>
<reference evidence="1 2" key="1">
    <citation type="submission" date="2013-07" db="EMBL/GenBank/DDBJ databases">
        <title>Comparative Genomic and Metabolomic Analysis of Twelve Strains of Pseudoalteromonas luteoviolacea.</title>
        <authorList>
            <person name="Vynne N.G."/>
            <person name="Mansson M."/>
            <person name="Gram L."/>
        </authorList>
    </citation>
    <scope>NUCLEOTIDE SEQUENCE [LARGE SCALE GENOMIC DNA]</scope>
    <source>
        <strain evidence="1 2">H33</strain>
    </source>
</reference>
<dbReference type="AlphaFoldDB" id="A0A167DDD4"/>
<dbReference type="Proteomes" id="UP000076503">
    <property type="component" value="Unassembled WGS sequence"/>
</dbReference>
<dbReference type="EMBL" id="AUXZ01000090">
    <property type="protein sequence ID" value="KZN48696.1"/>
    <property type="molecule type" value="Genomic_DNA"/>
</dbReference>
<gene>
    <name evidence="1" type="ORF">N476_21010</name>
</gene>
<evidence type="ECO:0000313" key="1">
    <source>
        <dbReference type="EMBL" id="KZN48696.1"/>
    </source>
</evidence>
<protein>
    <submittedName>
        <fullName evidence="1">Uncharacterized protein</fullName>
    </submittedName>
</protein>
<comment type="caution">
    <text evidence="1">The sequence shown here is derived from an EMBL/GenBank/DDBJ whole genome shotgun (WGS) entry which is preliminary data.</text>
</comment>
<organism evidence="1 2">
    <name type="scientific">Pseudoalteromonas luteoviolacea H33</name>
    <dbReference type="NCBI Taxonomy" id="1365251"/>
    <lineage>
        <taxon>Bacteria</taxon>
        <taxon>Pseudomonadati</taxon>
        <taxon>Pseudomonadota</taxon>
        <taxon>Gammaproteobacteria</taxon>
        <taxon>Alteromonadales</taxon>
        <taxon>Pseudoalteromonadaceae</taxon>
        <taxon>Pseudoalteromonas</taxon>
    </lineage>
</organism>